<reference evidence="2" key="1">
    <citation type="submission" date="2025-08" db="UniProtKB">
        <authorList>
            <consortium name="RefSeq"/>
        </authorList>
    </citation>
    <scope>IDENTIFICATION</scope>
</reference>
<sequence length="171" mass="19957">MAIDDEIEHIDVDSNKESTIDSSSPLYMHPSDNPGTMLVPVPFNRIGCRSWRRSVLRVLSVKNKLGFINGDCKKPYLEFPKYRLWERCDDMVTSWILNFLGKEITNSVEYVNDFVKLWKELEDRYDQTNGAKLYQIQKEINDLSQGALDITGYYTKMKKLWEEFNALSAKT</sequence>
<dbReference type="OrthoDB" id="1293643at2759"/>
<accession>A0A1S3ZQQ5</accession>
<proteinExistence type="predicted"/>
<evidence type="ECO:0000313" key="2">
    <source>
        <dbReference type="RefSeq" id="XP_016466711.1"/>
    </source>
</evidence>
<name>A0A1S3ZQQ5_TOBAC</name>
<dbReference type="AlphaFoldDB" id="A0A1S3ZQQ5"/>
<dbReference type="InterPro" id="IPR029472">
    <property type="entry name" value="Copia-like_N"/>
</dbReference>
<dbReference type="PaxDb" id="4097-A0A1S3ZQQ5"/>
<dbReference type="PANTHER" id="PTHR37610">
    <property type="entry name" value="CCHC-TYPE DOMAIN-CONTAINING PROTEIN"/>
    <property type="match status" value="1"/>
</dbReference>
<protein>
    <recommendedName>
        <fullName evidence="1">Retrotransposon Copia-like N-terminal domain-containing protein</fullName>
    </recommendedName>
</protein>
<feature type="domain" description="Retrotransposon Copia-like N-terminal" evidence="1">
    <location>
        <begin position="29"/>
        <end position="75"/>
    </location>
</feature>
<dbReference type="Pfam" id="PF14244">
    <property type="entry name" value="Retrotran_gag_3"/>
    <property type="match status" value="1"/>
</dbReference>
<gene>
    <name evidence="2" type="primary">LOC107789418</name>
</gene>
<organism evidence="2">
    <name type="scientific">Nicotiana tabacum</name>
    <name type="common">Common tobacco</name>
    <dbReference type="NCBI Taxonomy" id="4097"/>
    <lineage>
        <taxon>Eukaryota</taxon>
        <taxon>Viridiplantae</taxon>
        <taxon>Streptophyta</taxon>
        <taxon>Embryophyta</taxon>
        <taxon>Tracheophyta</taxon>
        <taxon>Spermatophyta</taxon>
        <taxon>Magnoliopsida</taxon>
        <taxon>eudicotyledons</taxon>
        <taxon>Gunneridae</taxon>
        <taxon>Pentapetalae</taxon>
        <taxon>asterids</taxon>
        <taxon>lamiids</taxon>
        <taxon>Solanales</taxon>
        <taxon>Solanaceae</taxon>
        <taxon>Nicotianoideae</taxon>
        <taxon>Nicotianeae</taxon>
        <taxon>Nicotiana</taxon>
    </lineage>
</organism>
<dbReference type="KEGG" id="nta:107789418"/>
<dbReference type="RefSeq" id="XP_016466711.1">
    <property type="nucleotide sequence ID" value="XM_016611225.1"/>
</dbReference>
<evidence type="ECO:0000259" key="1">
    <source>
        <dbReference type="Pfam" id="PF14244"/>
    </source>
</evidence>
<dbReference type="PANTHER" id="PTHR37610:SF40">
    <property type="entry name" value="OS01G0909600 PROTEIN"/>
    <property type="match status" value="1"/>
</dbReference>